<proteinExistence type="predicted"/>
<reference evidence="1" key="1">
    <citation type="submission" date="2014-11" db="EMBL/GenBank/DDBJ databases">
        <authorList>
            <person name="Amaro Gonzalez C."/>
        </authorList>
    </citation>
    <scope>NUCLEOTIDE SEQUENCE</scope>
</reference>
<dbReference type="EMBL" id="GBXM01068129">
    <property type="protein sequence ID" value="JAH40448.1"/>
    <property type="molecule type" value="Transcribed_RNA"/>
</dbReference>
<organism evidence="1">
    <name type="scientific">Anguilla anguilla</name>
    <name type="common">European freshwater eel</name>
    <name type="synonym">Muraena anguilla</name>
    <dbReference type="NCBI Taxonomy" id="7936"/>
    <lineage>
        <taxon>Eukaryota</taxon>
        <taxon>Metazoa</taxon>
        <taxon>Chordata</taxon>
        <taxon>Craniata</taxon>
        <taxon>Vertebrata</taxon>
        <taxon>Euteleostomi</taxon>
        <taxon>Actinopterygii</taxon>
        <taxon>Neopterygii</taxon>
        <taxon>Teleostei</taxon>
        <taxon>Anguilliformes</taxon>
        <taxon>Anguillidae</taxon>
        <taxon>Anguilla</taxon>
    </lineage>
</organism>
<protein>
    <submittedName>
        <fullName evidence="1">Uncharacterized protein</fullName>
    </submittedName>
</protein>
<name>A0A0E9SIX0_ANGAN</name>
<accession>A0A0E9SIX0</accession>
<reference evidence="1" key="2">
    <citation type="journal article" date="2015" name="Fish Shellfish Immunol.">
        <title>Early steps in the European eel (Anguilla anguilla)-Vibrio vulnificus interaction in the gills: Role of the RtxA13 toxin.</title>
        <authorList>
            <person name="Callol A."/>
            <person name="Pajuelo D."/>
            <person name="Ebbesson L."/>
            <person name="Teles M."/>
            <person name="MacKenzie S."/>
            <person name="Amaro C."/>
        </authorList>
    </citation>
    <scope>NUCLEOTIDE SEQUENCE</scope>
</reference>
<evidence type="ECO:0000313" key="1">
    <source>
        <dbReference type="EMBL" id="JAH40448.1"/>
    </source>
</evidence>
<sequence>MIQSYPAARPLHSAAAGRLALHDIDVNGSYSSQPQLLHPSSPVV</sequence>
<dbReference type="AlphaFoldDB" id="A0A0E9SIX0"/>